<accession>A0ABP9A833</accession>
<reference evidence="2" key="1">
    <citation type="journal article" date="2019" name="Int. J. Syst. Evol. Microbiol.">
        <title>The Global Catalogue of Microorganisms (GCM) 10K type strain sequencing project: providing services to taxonomists for standard genome sequencing and annotation.</title>
        <authorList>
            <consortium name="The Broad Institute Genomics Platform"/>
            <consortium name="The Broad Institute Genome Sequencing Center for Infectious Disease"/>
            <person name="Wu L."/>
            <person name="Ma J."/>
        </authorList>
    </citation>
    <scope>NUCLEOTIDE SEQUENCE [LARGE SCALE GENOMIC DNA]</scope>
    <source>
        <strain evidence="2">JCM 18537</strain>
    </source>
</reference>
<dbReference type="Pfam" id="PF01263">
    <property type="entry name" value="Aldose_epim"/>
    <property type="match status" value="1"/>
</dbReference>
<sequence length="311" mass="32418">MTTHADVSGTQHILRAGGYEAAVASVGASLRALTFEGRDLVVPFAAAEVRPAYRGTTLAPWPNRVVDGRYAFDGAEFQLALTEPARGHALHGLLSWADFSVVAETGSSVTLAATIAPQDAYPWRVTVTTTYALDAETGLTQTVSAANASATRAPFGTGPHPYLVAGAGVVDDWTLELPADTVLEVTPDRLAPTGTASVSVDADRFDFRVDRPIGAAEIDHAFTGLARDAEGAASVRLTAPDGAGVRMTWDDRCPWVQIHTADLPGGGSGHRSGLAVEPMTCPPDAFNSGDDLVVLDPGSSREVAAWTIAAL</sequence>
<dbReference type="InterPro" id="IPR011013">
    <property type="entry name" value="Gal_mutarotase_sf_dom"/>
</dbReference>
<comment type="caution">
    <text evidence="1">The sequence shown here is derived from an EMBL/GenBank/DDBJ whole genome shotgun (WGS) entry which is preliminary data.</text>
</comment>
<dbReference type="InterPro" id="IPR014718">
    <property type="entry name" value="GH-type_carb-bd"/>
</dbReference>
<organism evidence="1 2">
    <name type="scientific">Microbacterium gilvum</name>
    <dbReference type="NCBI Taxonomy" id="1336204"/>
    <lineage>
        <taxon>Bacteria</taxon>
        <taxon>Bacillati</taxon>
        <taxon>Actinomycetota</taxon>
        <taxon>Actinomycetes</taxon>
        <taxon>Micrococcales</taxon>
        <taxon>Microbacteriaceae</taxon>
        <taxon>Microbacterium</taxon>
    </lineage>
</organism>
<evidence type="ECO:0000313" key="2">
    <source>
        <dbReference type="Proteomes" id="UP001501645"/>
    </source>
</evidence>
<dbReference type="InterPro" id="IPR008183">
    <property type="entry name" value="Aldose_1/G6P_1-epimerase"/>
</dbReference>
<dbReference type="RefSeq" id="WP_345438895.1">
    <property type="nucleotide sequence ID" value="NZ_BAABKO010000003.1"/>
</dbReference>
<dbReference type="Proteomes" id="UP001501645">
    <property type="component" value="Unassembled WGS sequence"/>
</dbReference>
<dbReference type="CDD" id="cd09022">
    <property type="entry name" value="Aldose_epim_Ec_YihR"/>
    <property type="match status" value="1"/>
</dbReference>
<protein>
    <submittedName>
        <fullName evidence="1">Aldose 1-epimerase family protein</fullName>
    </submittedName>
</protein>
<name>A0ABP9A833_9MICO</name>
<dbReference type="PANTHER" id="PTHR10091">
    <property type="entry name" value="ALDOSE-1-EPIMERASE"/>
    <property type="match status" value="1"/>
</dbReference>
<dbReference type="Gene3D" id="2.70.98.10">
    <property type="match status" value="1"/>
</dbReference>
<dbReference type="PANTHER" id="PTHR10091:SF0">
    <property type="entry name" value="GALACTOSE MUTAROTASE"/>
    <property type="match status" value="1"/>
</dbReference>
<evidence type="ECO:0000313" key="1">
    <source>
        <dbReference type="EMBL" id="GAA4776196.1"/>
    </source>
</evidence>
<dbReference type="EMBL" id="BAABKO010000003">
    <property type="protein sequence ID" value="GAA4776196.1"/>
    <property type="molecule type" value="Genomic_DNA"/>
</dbReference>
<dbReference type="SUPFAM" id="SSF74650">
    <property type="entry name" value="Galactose mutarotase-like"/>
    <property type="match status" value="1"/>
</dbReference>
<proteinExistence type="predicted"/>
<gene>
    <name evidence="1" type="ORF">GCM10023351_21020</name>
</gene>
<dbReference type="InterPro" id="IPR037480">
    <property type="entry name" value="YihR-like"/>
</dbReference>
<keyword evidence="2" id="KW-1185">Reference proteome</keyword>